<dbReference type="GO" id="GO:0005829">
    <property type="term" value="C:cytosol"/>
    <property type="evidence" value="ECO:0007669"/>
    <property type="project" value="TreeGrafter"/>
</dbReference>
<keyword evidence="2" id="KW-0547">Nucleotide-binding</keyword>
<feature type="compositionally biased region" description="Polar residues" evidence="9">
    <location>
        <begin position="637"/>
        <end position="706"/>
    </location>
</feature>
<feature type="domain" description="DEAD-box RNA helicase Q" evidence="12">
    <location>
        <begin position="775"/>
        <end position="803"/>
    </location>
</feature>
<dbReference type="GO" id="GO:0003724">
    <property type="term" value="F:RNA helicase activity"/>
    <property type="evidence" value="ECO:0007669"/>
    <property type="project" value="UniProtKB-EC"/>
</dbReference>
<dbReference type="GO" id="GO:0005524">
    <property type="term" value="F:ATP binding"/>
    <property type="evidence" value="ECO:0007669"/>
    <property type="project" value="UniProtKB-KW"/>
</dbReference>
<evidence type="ECO:0000256" key="3">
    <source>
        <dbReference type="ARBA" id="ARBA00022801"/>
    </source>
</evidence>
<dbReference type="PANTHER" id="PTHR47959:SF1">
    <property type="entry name" value="ATP-DEPENDENT RNA HELICASE DBPA"/>
    <property type="match status" value="1"/>
</dbReference>
<feature type="domain" description="DEAD-box RNA helicase Q" evidence="12">
    <location>
        <begin position="84"/>
        <end position="112"/>
    </location>
</feature>
<dbReference type="CDD" id="cd17963">
    <property type="entry name" value="DEADc_DDX19_DDX25"/>
    <property type="match status" value="1"/>
</dbReference>
<dbReference type="EC" id="3.6.4.13" evidence="1"/>
<feature type="domain" description="Helicase C-terminal" evidence="11">
    <location>
        <begin position="1013"/>
        <end position="1165"/>
    </location>
</feature>
<keyword evidence="5" id="KW-0067">ATP-binding</keyword>
<feature type="compositionally biased region" description="Polar residues" evidence="9">
    <location>
        <begin position="720"/>
        <end position="729"/>
    </location>
</feature>
<dbReference type="SMART" id="SM00490">
    <property type="entry name" value="HELICc"/>
    <property type="match status" value="2"/>
</dbReference>
<feature type="region of interest" description="Disordered" evidence="9">
    <location>
        <begin position="636"/>
        <end position="738"/>
    </location>
</feature>
<feature type="domain" description="Helicase C-terminal" evidence="11">
    <location>
        <begin position="304"/>
        <end position="479"/>
    </location>
</feature>
<evidence type="ECO:0000256" key="1">
    <source>
        <dbReference type="ARBA" id="ARBA00012552"/>
    </source>
</evidence>
<evidence type="ECO:0000256" key="2">
    <source>
        <dbReference type="ARBA" id="ARBA00022741"/>
    </source>
</evidence>
<protein>
    <recommendedName>
        <fullName evidence="1">RNA helicase</fullName>
        <ecNumber evidence="1">3.6.4.13</ecNumber>
    </recommendedName>
</protein>
<feature type="region of interest" description="Disordered" evidence="9">
    <location>
        <begin position="581"/>
        <end position="600"/>
    </location>
</feature>
<evidence type="ECO:0000256" key="4">
    <source>
        <dbReference type="ARBA" id="ARBA00022806"/>
    </source>
</evidence>
<dbReference type="InterPro" id="IPR050079">
    <property type="entry name" value="DEAD_box_RNA_helicase"/>
</dbReference>
<dbReference type="FunFam" id="3.40.50.300:FF:000849">
    <property type="entry name" value="ATP-dependent RNA helicase DBP5"/>
    <property type="match status" value="1"/>
</dbReference>
<dbReference type="PROSITE" id="PS51195">
    <property type="entry name" value="Q_MOTIF"/>
    <property type="match status" value="2"/>
</dbReference>
<sequence length="1169" mass="130266">MANPDKASMFRGMKNVSGIAPPTSNSQQQSNNFNEMLYEDQPETVMTIDQLSLLNKHSNLRDINYSLIHEDDGSSPQSPLHSVKTFEELKLEPQLLNGIYYMGFRRPSRIQERALPQLLAYPPRNMIAQSQNGTGKTAAFSLATLSRMDPNLDYVQALILSPTFELALQIGKVIENMAKFLPHIKIAYAVRDPTISKRNEYTKGKELNVPIVIGTPGTVEDWCRKMKIIDLKKLRMFVVDEADVMISLPGFSQICINLKSAMGKDCQTMLFSATYSDEVMDFAKRIIENPVIFRLKREEQSLSNIRQFYIKCNNDEEKYEAVKTIYSSITIGQAMIFCRYKHTAHALALRMINDKHCVELLSSELSVEQRAAVINRFRDGKFRVLVVTNVCARGIDIDDISLVLNFEFPLIYDETKRCFADKPDYDTYLHRIGRAGRFGRIGHTFNLITPSEMPLLEQIENYFQKPITEFSEKHISETMASTTTNNNSTSPSSQAGQFSFTGSKPGSALASLAKATEPNSSTSHQQQASVATFPQRLSGGSSTVCFPANTGSPIGASFASTQPSGSTTSFSFNNAAATTNGSNMSFPTQPSGDAPRFSFNSAVSGDAPRFSFNNAVSGDGPRFSFNSALSGNPPEFSFNNTLSTNPPAPNFNQSKNNSEIQQPLSSYTFTPSTQKQDAPNNNQQFSLPTNNPKQVSSTHETMPNNMSSGPKTSSSPTTPIAQQPSLSNQEQEENDTPASLAECSLISKMVNKTLRDPTNVVIDRSDPLSPLYSTKSFEQLNLNPDLLKGIYSMNFRAPSKIQEITLPHLLNDPPKNIIAQSQSGTGKTAAFSIATISRIDPNIKSPQALILAPTFELALQIGSVIENIAKFLPYIQIAYAVRDQAISKRAERVRGQLLREPIVVGTPGTVEDWCRKMRIIDLQQLNVFVVDEADVMIATGDFRRNCSDLVKNLNISHCQLMLFSATYSDEVMTFAREIVPAPVVLRLKREKQTLNNIYQYYICCYDLQQKYQAIEQIYTELTVGQAMIFCRTKRTADELATQMSNQNHSVGLLTGDLTMEQRAAIVQKFREGQFRVLVSTNVTARGIDIEDVSLVINYDVPTTVTGEPDYETYLHRIGRCGRFGKIGYTFNLIGSEKEHGILRAIEKYFSRNIQEITIEDIGKLEADQE</sequence>
<evidence type="ECO:0000256" key="5">
    <source>
        <dbReference type="ARBA" id="ARBA00022840"/>
    </source>
</evidence>
<evidence type="ECO:0000259" key="10">
    <source>
        <dbReference type="PROSITE" id="PS51192"/>
    </source>
</evidence>
<feature type="domain" description="Helicase ATP-binding" evidence="10">
    <location>
        <begin position="117"/>
        <end position="293"/>
    </location>
</feature>
<dbReference type="SMART" id="SM00487">
    <property type="entry name" value="DEXDc"/>
    <property type="match status" value="2"/>
</dbReference>
<feature type="short sequence motif" description="Q motif" evidence="8">
    <location>
        <begin position="84"/>
        <end position="112"/>
    </location>
</feature>
<feature type="compositionally biased region" description="Polar residues" evidence="9">
    <location>
        <begin position="494"/>
        <end position="504"/>
    </location>
</feature>
<dbReference type="PANTHER" id="PTHR47959">
    <property type="entry name" value="ATP-DEPENDENT RNA HELICASE RHLE-RELATED"/>
    <property type="match status" value="1"/>
</dbReference>
<reference evidence="13" key="1">
    <citation type="submission" date="2021-02" db="EMBL/GenBank/DDBJ databases">
        <authorList>
            <person name="Nowell W R."/>
        </authorList>
    </citation>
    <scope>NUCLEOTIDE SEQUENCE</scope>
</reference>
<dbReference type="Proteomes" id="UP000663881">
    <property type="component" value="Unassembled WGS sequence"/>
</dbReference>
<dbReference type="InterPro" id="IPR014001">
    <property type="entry name" value="Helicase_ATP-bd"/>
</dbReference>
<keyword evidence="3" id="KW-0378">Hydrolase</keyword>
<feature type="compositionally biased region" description="Low complexity" evidence="9">
    <location>
        <begin position="707"/>
        <end position="719"/>
    </location>
</feature>
<dbReference type="PROSITE" id="PS51194">
    <property type="entry name" value="HELICASE_CTER"/>
    <property type="match status" value="2"/>
</dbReference>
<feature type="compositionally biased region" description="Polar residues" evidence="9">
    <location>
        <begin position="517"/>
        <end position="531"/>
    </location>
</feature>
<dbReference type="InterPro" id="IPR014014">
    <property type="entry name" value="RNA_helicase_DEAD_Q_motif"/>
</dbReference>
<feature type="region of interest" description="Disordered" evidence="9">
    <location>
        <begin position="479"/>
        <end position="531"/>
    </location>
</feature>
<evidence type="ECO:0000313" key="13">
    <source>
        <dbReference type="EMBL" id="CAF4058197.1"/>
    </source>
</evidence>
<dbReference type="InterPro" id="IPR001650">
    <property type="entry name" value="Helicase_C-like"/>
</dbReference>
<evidence type="ECO:0000313" key="14">
    <source>
        <dbReference type="Proteomes" id="UP000663881"/>
    </source>
</evidence>
<dbReference type="PROSITE" id="PS51192">
    <property type="entry name" value="HELICASE_ATP_BIND_1"/>
    <property type="match status" value="2"/>
</dbReference>
<evidence type="ECO:0000256" key="9">
    <source>
        <dbReference type="SAM" id="MobiDB-lite"/>
    </source>
</evidence>
<accession>A0A819S757</accession>
<evidence type="ECO:0000259" key="12">
    <source>
        <dbReference type="PROSITE" id="PS51195"/>
    </source>
</evidence>
<dbReference type="AlphaFoldDB" id="A0A819S757"/>
<evidence type="ECO:0000256" key="7">
    <source>
        <dbReference type="ARBA" id="ARBA00047984"/>
    </source>
</evidence>
<dbReference type="EMBL" id="CAJOAY010004177">
    <property type="protein sequence ID" value="CAF4058197.1"/>
    <property type="molecule type" value="Genomic_DNA"/>
</dbReference>
<evidence type="ECO:0000259" key="11">
    <source>
        <dbReference type="PROSITE" id="PS51194"/>
    </source>
</evidence>
<name>A0A819S757_9BILA</name>
<dbReference type="Pfam" id="PF00270">
    <property type="entry name" value="DEAD"/>
    <property type="match status" value="2"/>
</dbReference>
<feature type="short sequence motif" description="Q motif" evidence="8">
    <location>
        <begin position="775"/>
        <end position="803"/>
    </location>
</feature>
<evidence type="ECO:0000256" key="8">
    <source>
        <dbReference type="PROSITE-ProRule" id="PRU00552"/>
    </source>
</evidence>
<evidence type="ECO:0000256" key="6">
    <source>
        <dbReference type="ARBA" id="ARBA00022884"/>
    </source>
</evidence>
<dbReference type="GO" id="GO:0016787">
    <property type="term" value="F:hydrolase activity"/>
    <property type="evidence" value="ECO:0007669"/>
    <property type="project" value="UniProtKB-KW"/>
</dbReference>
<dbReference type="InterPro" id="IPR011545">
    <property type="entry name" value="DEAD/DEAH_box_helicase_dom"/>
</dbReference>
<dbReference type="Pfam" id="PF00271">
    <property type="entry name" value="Helicase_C"/>
    <property type="match status" value="2"/>
</dbReference>
<dbReference type="Gene3D" id="3.40.50.300">
    <property type="entry name" value="P-loop containing nucleotide triphosphate hydrolases"/>
    <property type="match status" value="4"/>
</dbReference>
<feature type="compositionally biased region" description="Polar residues" evidence="9">
    <location>
        <begin position="581"/>
        <end position="591"/>
    </location>
</feature>
<dbReference type="GO" id="GO:0003723">
    <property type="term" value="F:RNA binding"/>
    <property type="evidence" value="ECO:0007669"/>
    <property type="project" value="UniProtKB-KW"/>
</dbReference>
<gene>
    <name evidence="13" type="ORF">OKA104_LOCUS33217</name>
</gene>
<comment type="catalytic activity">
    <reaction evidence="7">
        <text>ATP + H2O = ADP + phosphate + H(+)</text>
        <dbReference type="Rhea" id="RHEA:13065"/>
        <dbReference type="ChEBI" id="CHEBI:15377"/>
        <dbReference type="ChEBI" id="CHEBI:15378"/>
        <dbReference type="ChEBI" id="CHEBI:30616"/>
        <dbReference type="ChEBI" id="CHEBI:43474"/>
        <dbReference type="ChEBI" id="CHEBI:456216"/>
        <dbReference type="EC" id="3.6.4.13"/>
    </reaction>
</comment>
<organism evidence="13 14">
    <name type="scientific">Adineta steineri</name>
    <dbReference type="NCBI Taxonomy" id="433720"/>
    <lineage>
        <taxon>Eukaryota</taxon>
        <taxon>Metazoa</taxon>
        <taxon>Spiralia</taxon>
        <taxon>Gnathifera</taxon>
        <taxon>Rotifera</taxon>
        <taxon>Eurotatoria</taxon>
        <taxon>Bdelloidea</taxon>
        <taxon>Adinetida</taxon>
        <taxon>Adinetidae</taxon>
        <taxon>Adineta</taxon>
    </lineage>
</organism>
<proteinExistence type="predicted"/>
<keyword evidence="4" id="KW-0347">Helicase</keyword>
<keyword evidence="6" id="KW-0694">RNA-binding</keyword>
<dbReference type="CDD" id="cd18787">
    <property type="entry name" value="SF2_C_DEAD"/>
    <property type="match status" value="2"/>
</dbReference>
<dbReference type="SUPFAM" id="SSF52540">
    <property type="entry name" value="P-loop containing nucleoside triphosphate hydrolases"/>
    <property type="match status" value="2"/>
</dbReference>
<feature type="compositionally biased region" description="Low complexity" evidence="9">
    <location>
        <begin position="481"/>
        <end position="493"/>
    </location>
</feature>
<feature type="domain" description="Helicase ATP-binding" evidence="10">
    <location>
        <begin position="808"/>
        <end position="985"/>
    </location>
</feature>
<comment type="caution">
    <text evidence="13">The sequence shown here is derived from an EMBL/GenBank/DDBJ whole genome shotgun (WGS) entry which is preliminary data.</text>
</comment>
<dbReference type="InterPro" id="IPR027417">
    <property type="entry name" value="P-loop_NTPase"/>
</dbReference>